<dbReference type="InterPro" id="IPR017871">
    <property type="entry name" value="ABC_transporter-like_CS"/>
</dbReference>
<dbReference type="SUPFAM" id="SSF52540">
    <property type="entry name" value="P-loop containing nucleoside triphosphate hydrolases"/>
    <property type="match status" value="1"/>
</dbReference>
<dbReference type="GO" id="GO:0016887">
    <property type="term" value="F:ATP hydrolysis activity"/>
    <property type="evidence" value="ECO:0007669"/>
    <property type="project" value="InterPro"/>
</dbReference>
<evidence type="ECO:0000313" key="5">
    <source>
        <dbReference type="EMBL" id="KIC71596.1"/>
    </source>
</evidence>
<dbReference type="Proteomes" id="UP000031465">
    <property type="component" value="Unassembled WGS sequence"/>
</dbReference>
<evidence type="ECO:0000256" key="1">
    <source>
        <dbReference type="ARBA" id="ARBA00022448"/>
    </source>
</evidence>
<reference evidence="5 6" key="1">
    <citation type="journal article" date="2014" name="Mol. Biol. Evol.">
        <title>Massive expansion of Ubiquitination-related gene families within the Chlamydiae.</title>
        <authorList>
            <person name="Domman D."/>
            <person name="Collingro A."/>
            <person name="Lagkouvardos I."/>
            <person name="Gehre L."/>
            <person name="Weinmaier T."/>
            <person name="Rattei T."/>
            <person name="Subtil A."/>
            <person name="Horn M."/>
        </authorList>
    </citation>
    <scope>NUCLEOTIDE SEQUENCE [LARGE SCALE GENOMIC DNA]</scope>
    <source>
        <strain evidence="5 6">EI2</strain>
    </source>
</reference>
<evidence type="ECO:0000256" key="3">
    <source>
        <dbReference type="ARBA" id="ARBA00022840"/>
    </source>
</evidence>
<dbReference type="AlphaFoldDB" id="A0A0C1JM48"/>
<evidence type="ECO:0000259" key="4">
    <source>
        <dbReference type="PROSITE" id="PS50893"/>
    </source>
</evidence>
<dbReference type="EMBL" id="JSAN01000081">
    <property type="protein sequence ID" value="KIC71596.1"/>
    <property type="molecule type" value="Genomic_DNA"/>
</dbReference>
<protein>
    <submittedName>
        <fullName evidence="5">Putative ribonucleotide transport ATP-binding protein mkl</fullName>
    </submittedName>
</protein>
<dbReference type="Pfam" id="PF00005">
    <property type="entry name" value="ABC_tran"/>
    <property type="match status" value="1"/>
</dbReference>
<accession>A0A0C1JM48</accession>
<dbReference type="InterPro" id="IPR027417">
    <property type="entry name" value="P-loop_NTPase"/>
</dbReference>
<gene>
    <name evidence="5" type="primary">mkl</name>
    <name evidence="5" type="ORF">DB44_DI00010</name>
</gene>
<dbReference type="PATRIC" id="fig|362787.3.peg.1292"/>
<sequence>MKPMGMLFQGAALFDSMNVGENTAFYLRQHPESAYSEFEILERVAESLKMVGLEGTQKKMPSELSGGMRKRAALARLIVYRPQIILYDEPTTGLDPITSMQISELINQTKAELKATSIVVTHDIRSALEVGDRLAFHNDGKIAQIAPRNDFLKINDPLLNDFFNNAFIDKKIFYKPKQSGDS</sequence>
<dbReference type="PROSITE" id="PS00211">
    <property type="entry name" value="ABC_TRANSPORTER_1"/>
    <property type="match status" value="1"/>
</dbReference>
<dbReference type="InterPro" id="IPR003439">
    <property type="entry name" value="ABC_transporter-like_ATP-bd"/>
</dbReference>
<name>A0A0C1JM48_9BACT</name>
<evidence type="ECO:0000313" key="6">
    <source>
        <dbReference type="Proteomes" id="UP000031465"/>
    </source>
</evidence>
<keyword evidence="3 5" id="KW-0067">ATP-binding</keyword>
<dbReference type="GO" id="GO:0005524">
    <property type="term" value="F:ATP binding"/>
    <property type="evidence" value="ECO:0007669"/>
    <property type="project" value="UniProtKB-KW"/>
</dbReference>
<dbReference type="PROSITE" id="PS50893">
    <property type="entry name" value="ABC_TRANSPORTER_2"/>
    <property type="match status" value="1"/>
</dbReference>
<dbReference type="PANTHER" id="PTHR43023">
    <property type="entry name" value="PROTEIN TRIGALACTOSYLDIACYLGLYCEROL 3, CHLOROPLASTIC"/>
    <property type="match status" value="1"/>
</dbReference>
<organism evidence="5 6">
    <name type="scientific">Candidatus Protochlamydia amoebophila</name>
    <dbReference type="NCBI Taxonomy" id="362787"/>
    <lineage>
        <taxon>Bacteria</taxon>
        <taxon>Pseudomonadati</taxon>
        <taxon>Chlamydiota</taxon>
        <taxon>Chlamydiia</taxon>
        <taxon>Parachlamydiales</taxon>
        <taxon>Parachlamydiaceae</taxon>
        <taxon>Candidatus Protochlamydia</taxon>
    </lineage>
</organism>
<evidence type="ECO:0000256" key="2">
    <source>
        <dbReference type="ARBA" id="ARBA00022741"/>
    </source>
</evidence>
<dbReference type="PANTHER" id="PTHR43023:SF6">
    <property type="entry name" value="INTERMEMBRANE PHOSPHOLIPID TRANSPORT SYSTEM ATP-BINDING PROTEIN MLAF"/>
    <property type="match status" value="1"/>
</dbReference>
<keyword evidence="1" id="KW-0813">Transport</keyword>
<comment type="caution">
    <text evidence="5">The sequence shown here is derived from an EMBL/GenBank/DDBJ whole genome shotgun (WGS) entry which is preliminary data.</text>
</comment>
<proteinExistence type="predicted"/>
<dbReference type="Gene3D" id="3.40.50.300">
    <property type="entry name" value="P-loop containing nucleotide triphosphate hydrolases"/>
    <property type="match status" value="1"/>
</dbReference>
<feature type="domain" description="ABC transporter" evidence="4">
    <location>
        <begin position="1"/>
        <end position="164"/>
    </location>
</feature>
<keyword evidence="2" id="KW-0547">Nucleotide-binding</keyword>